<reference evidence="2" key="1">
    <citation type="submission" date="2020-10" db="EMBL/GenBank/DDBJ databases">
        <title>The Whole-Genome Sequence of Metschnikowia persimmonesis, a Novel Endophytic Yeast Species Isolated from Medicinal Plant Diospyros kaki Thumb.</title>
        <authorList>
            <person name="Rahmat E."/>
            <person name="Kang Y."/>
        </authorList>
    </citation>
    <scope>NUCLEOTIDE SEQUENCE</scope>
    <source>
        <strain evidence="2">KIOM G15050</strain>
    </source>
</reference>
<keyword evidence="3" id="KW-1185">Reference proteome</keyword>
<dbReference type="Proteomes" id="UP000649328">
    <property type="component" value="Unassembled WGS sequence"/>
</dbReference>
<accession>A0A8H7LB35</accession>
<organism evidence="2 3">
    <name type="scientific">Metschnikowia pulcherrima</name>
    <dbReference type="NCBI Taxonomy" id="27326"/>
    <lineage>
        <taxon>Eukaryota</taxon>
        <taxon>Fungi</taxon>
        <taxon>Dikarya</taxon>
        <taxon>Ascomycota</taxon>
        <taxon>Saccharomycotina</taxon>
        <taxon>Pichiomycetes</taxon>
        <taxon>Metschnikowiaceae</taxon>
        <taxon>Metschnikowia</taxon>
    </lineage>
</organism>
<gene>
    <name evidence="2" type="ORF">HF325_003954</name>
</gene>
<evidence type="ECO:0000313" key="3">
    <source>
        <dbReference type="Proteomes" id="UP000649328"/>
    </source>
</evidence>
<dbReference type="AlphaFoldDB" id="A0A8H7LB35"/>
<dbReference type="EMBL" id="JACBPP010000005">
    <property type="protein sequence ID" value="KAF8001453.1"/>
    <property type="molecule type" value="Genomic_DNA"/>
</dbReference>
<protein>
    <submittedName>
        <fullName evidence="2">Uncharacterized protein</fullName>
    </submittedName>
</protein>
<comment type="caution">
    <text evidence="2">The sequence shown here is derived from an EMBL/GenBank/DDBJ whole genome shotgun (WGS) entry which is preliminary data.</text>
</comment>
<feature type="chain" id="PRO_5034335371" evidence="1">
    <location>
        <begin position="20"/>
        <end position="111"/>
    </location>
</feature>
<sequence length="111" mass="12376">MKSFFIVPIFFYLLGQALAASTNETSPMAANSAEVKKTEPFPEIPMDKFLRCLDNVKKATETATGLKYQDVDDEILKENYVWCLDAVTPGGARLNKRPKLIYGDSKVLANL</sequence>
<feature type="signal peptide" evidence="1">
    <location>
        <begin position="1"/>
        <end position="19"/>
    </location>
</feature>
<evidence type="ECO:0000256" key="1">
    <source>
        <dbReference type="SAM" id="SignalP"/>
    </source>
</evidence>
<keyword evidence="1" id="KW-0732">Signal</keyword>
<evidence type="ECO:0000313" key="2">
    <source>
        <dbReference type="EMBL" id="KAF8001453.1"/>
    </source>
</evidence>
<proteinExistence type="predicted"/>
<name>A0A8H7LB35_9ASCO</name>